<organism evidence="5 6">
    <name type="scientific">Dictyobacter formicarum</name>
    <dbReference type="NCBI Taxonomy" id="2778368"/>
    <lineage>
        <taxon>Bacteria</taxon>
        <taxon>Bacillati</taxon>
        <taxon>Chloroflexota</taxon>
        <taxon>Ktedonobacteria</taxon>
        <taxon>Ktedonobacterales</taxon>
        <taxon>Dictyobacteraceae</taxon>
        <taxon>Dictyobacter</taxon>
    </lineage>
</organism>
<keyword evidence="1 5" id="KW-0378">Hydrolase</keyword>
<evidence type="ECO:0000256" key="3">
    <source>
        <dbReference type="ARBA" id="ARBA00023098"/>
    </source>
</evidence>
<dbReference type="InterPro" id="IPR029058">
    <property type="entry name" value="AB_hydrolase_fold"/>
</dbReference>
<reference evidence="5 6" key="1">
    <citation type="journal article" date="2021" name="Int. J. Syst. Evol. Microbiol.">
        <title>Reticulibacter mediterranei gen. nov., sp. nov., within the new family Reticulibacteraceae fam. nov., and Ktedonospora formicarum gen. nov., sp. nov., Ktedonobacter robiniae sp. nov., Dictyobacter formicarum sp. nov. and Dictyobacter arantiisoli sp. nov., belonging to the class Ktedonobacteria.</title>
        <authorList>
            <person name="Yabe S."/>
            <person name="Zheng Y."/>
            <person name="Wang C.M."/>
            <person name="Sakai Y."/>
            <person name="Abe K."/>
            <person name="Yokota A."/>
            <person name="Donadio S."/>
            <person name="Cavaletti L."/>
            <person name="Monciardini P."/>
        </authorList>
    </citation>
    <scope>NUCLEOTIDE SEQUENCE [LARGE SCALE GENOMIC DNA]</scope>
    <source>
        <strain evidence="5 6">SOSP1-9</strain>
    </source>
</reference>
<dbReference type="Gene3D" id="3.40.50.1820">
    <property type="entry name" value="alpha/beta hydrolase"/>
    <property type="match status" value="1"/>
</dbReference>
<dbReference type="Pfam" id="PF03403">
    <property type="entry name" value="PAF-AH_p_II"/>
    <property type="match status" value="2"/>
</dbReference>
<evidence type="ECO:0000256" key="2">
    <source>
        <dbReference type="ARBA" id="ARBA00022963"/>
    </source>
</evidence>
<gene>
    <name evidence="5" type="ORF">KSZ_19950</name>
</gene>
<dbReference type="GO" id="GO:0016787">
    <property type="term" value="F:hydrolase activity"/>
    <property type="evidence" value="ECO:0007669"/>
    <property type="project" value="UniProtKB-KW"/>
</dbReference>
<keyword evidence="6" id="KW-1185">Reference proteome</keyword>
<proteinExistence type="predicted"/>
<keyword evidence="3" id="KW-0443">Lipid metabolism</keyword>
<dbReference type="EMBL" id="BNJJ01000004">
    <property type="protein sequence ID" value="GHO83989.1"/>
    <property type="molecule type" value="Genomic_DNA"/>
</dbReference>
<protein>
    <submittedName>
        <fullName evidence="5">Alpha/beta hydrolase</fullName>
    </submittedName>
</protein>
<keyword evidence="4" id="KW-0812">Transmembrane</keyword>
<dbReference type="PANTHER" id="PTHR10272:SF0">
    <property type="entry name" value="PLATELET-ACTIVATING FACTOR ACETYLHYDROLASE"/>
    <property type="match status" value="1"/>
</dbReference>
<keyword evidence="4" id="KW-0472">Membrane</keyword>
<dbReference type="Proteomes" id="UP000635565">
    <property type="component" value="Unassembled WGS sequence"/>
</dbReference>
<keyword evidence="4" id="KW-1133">Transmembrane helix</keyword>
<evidence type="ECO:0000313" key="6">
    <source>
        <dbReference type="Proteomes" id="UP000635565"/>
    </source>
</evidence>
<dbReference type="PANTHER" id="PTHR10272">
    <property type="entry name" value="PLATELET-ACTIVATING FACTOR ACETYLHYDROLASE"/>
    <property type="match status" value="1"/>
</dbReference>
<accession>A0ABQ3VE12</accession>
<evidence type="ECO:0000256" key="1">
    <source>
        <dbReference type="ARBA" id="ARBA00022801"/>
    </source>
</evidence>
<name>A0ABQ3VE12_9CHLR</name>
<keyword evidence="2" id="KW-0442">Lipid degradation</keyword>
<evidence type="ECO:0000256" key="4">
    <source>
        <dbReference type="SAM" id="Phobius"/>
    </source>
</evidence>
<comment type="caution">
    <text evidence="5">The sequence shown here is derived from an EMBL/GenBank/DDBJ whole genome shotgun (WGS) entry which is preliminary data.</text>
</comment>
<feature type="transmembrane region" description="Helical" evidence="4">
    <location>
        <begin position="14"/>
        <end position="36"/>
    </location>
</feature>
<evidence type="ECO:0000313" key="5">
    <source>
        <dbReference type="EMBL" id="GHO83989.1"/>
    </source>
</evidence>
<sequence length="398" mass="43916">MLSRLPLRPGLKRLIRIFLSLLLILIVIIVSGVAFIEIQRHRTVALPAPSGPFAVGRMEYDWTDRSRVDPFAPHAGQKRELVVWSWYPAAHTSGSQSAPYLPAKWGQANDNQIMQSNDSIQTHSIDHAPLSSSSERYPVLIFEPGMGKIPTQYTTLLEDLASHGYIIFAINPTYSADVVAFPDGRVAEATNAGKVEDGANLQVAGDRIIQVWAQDVIFTMNQLDTLNAQPGNIFSQHLDLTRLGLFGHSFGGATAAQVCHMDARCKAGIDIDGALFGSVAQSGVTQPFMVMQHDPGACSDADCRSFQNKVHTILRTVPKDSSYDLSVKNTEHFNFSDYAVYFSPLRLFGLLGSIDGQRGIQITRTYVRTFFDTYLNNKPSPLLREPTNAYPEVQFSAP</sequence>
<dbReference type="RefSeq" id="WP_201361613.1">
    <property type="nucleotide sequence ID" value="NZ_BNJJ01000004.1"/>
</dbReference>
<dbReference type="SUPFAM" id="SSF53474">
    <property type="entry name" value="alpha/beta-Hydrolases"/>
    <property type="match status" value="1"/>
</dbReference>